<comment type="caution">
    <text evidence="2">The sequence shown here is derived from an EMBL/GenBank/DDBJ whole genome shotgun (WGS) entry which is preliminary data.</text>
</comment>
<accession>A0A840YUS6</accession>
<dbReference type="Proteomes" id="UP000554342">
    <property type="component" value="Unassembled WGS sequence"/>
</dbReference>
<feature type="compositionally biased region" description="Basic and acidic residues" evidence="1">
    <location>
        <begin position="119"/>
        <end position="133"/>
    </location>
</feature>
<organism evidence="2 3">
    <name type="scientific">Stakelama sediminis</name>
    <dbReference type="NCBI Taxonomy" id="463200"/>
    <lineage>
        <taxon>Bacteria</taxon>
        <taxon>Pseudomonadati</taxon>
        <taxon>Pseudomonadota</taxon>
        <taxon>Alphaproteobacteria</taxon>
        <taxon>Sphingomonadales</taxon>
        <taxon>Sphingomonadaceae</taxon>
        <taxon>Stakelama</taxon>
    </lineage>
</organism>
<feature type="region of interest" description="Disordered" evidence="1">
    <location>
        <begin position="118"/>
        <end position="150"/>
    </location>
</feature>
<evidence type="ECO:0000256" key="1">
    <source>
        <dbReference type="SAM" id="MobiDB-lite"/>
    </source>
</evidence>
<keyword evidence="3" id="KW-1185">Reference proteome</keyword>
<evidence type="ECO:0000313" key="2">
    <source>
        <dbReference type="EMBL" id="MBB5717393.1"/>
    </source>
</evidence>
<gene>
    <name evidence="2" type="ORF">FHR23_000300</name>
</gene>
<name>A0A840YUS6_9SPHN</name>
<protein>
    <submittedName>
        <fullName evidence="2">Uncharacterized protein</fullName>
    </submittedName>
</protein>
<dbReference type="AlphaFoldDB" id="A0A840YUS6"/>
<evidence type="ECO:0000313" key="3">
    <source>
        <dbReference type="Proteomes" id="UP000554342"/>
    </source>
</evidence>
<sequence>MLVGLLHIDLHECTGIVFRFPRRRFLASTQSDDHIAQPNRLPRFQGDVAAVAGPFVEDAEYRDPVLHRRCTAIGVVLPIDIDRHDIACARCMIECRFVGIRHDRGKGRFVFLAIPGKAPEPDARSRQQGHDDAAAGQQPFSTHASGFHAS</sequence>
<dbReference type="EMBL" id="JACIJI010000001">
    <property type="protein sequence ID" value="MBB5717393.1"/>
    <property type="molecule type" value="Genomic_DNA"/>
</dbReference>
<reference evidence="2 3" key="1">
    <citation type="submission" date="2020-08" db="EMBL/GenBank/DDBJ databases">
        <title>Genomic Encyclopedia of Type Strains, Phase IV (KMG-IV): sequencing the most valuable type-strain genomes for metagenomic binning, comparative biology and taxonomic classification.</title>
        <authorList>
            <person name="Goeker M."/>
        </authorList>
    </citation>
    <scope>NUCLEOTIDE SEQUENCE [LARGE SCALE GENOMIC DNA]</scope>
    <source>
        <strain evidence="2 3">DSM 27203</strain>
    </source>
</reference>
<proteinExistence type="predicted"/>